<accession>A0A2T1NDA4</accession>
<dbReference type="OrthoDB" id="799767at2"/>
<dbReference type="PROSITE" id="PS01124">
    <property type="entry name" value="HTH_ARAC_FAMILY_2"/>
    <property type="match status" value="1"/>
</dbReference>
<evidence type="ECO:0000256" key="1">
    <source>
        <dbReference type="ARBA" id="ARBA00023015"/>
    </source>
</evidence>
<dbReference type="AlphaFoldDB" id="A0A2T1NDA4"/>
<dbReference type="Pfam" id="PF12833">
    <property type="entry name" value="HTH_18"/>
    <property type="match status" value="1"/>
</dbReference>
<sequence>MRINIFNKKLNNPHLLIVFLFLLYNCFEVNRKLIKARTHNVNEVGLKVGYSTGSHFIAAFKKKYVTTPKKYLQSS</sequence>
<protein>
    <recommendedName>
        <fullName evidence="4">HTH araC/xylS-type domain-containing protein</fullName>
    </recommendedName>
</protein>
<evidence type="ECO:0000256" key="3">
    <source>
        <dbReference type="ARBA" id="ARBA00023163"/>
    </source>
</evidence>
<dbReference type="SUPFAM" id="SSF46689">
    <property type="entry name" value="Homeodomain-like"/>
    <property type="match status" value="1"/>
</dbReference>
<dbReference type="Proteomes" id="UP000238426">
    <property type="component" value="Unassembled WGS sequence"/>
</dbReference>
<evidence type="ECO:0000313" key="6">
    <source>
        <dbReference type="Proteomes" id="UP000238426"/>
    </source>
</evidence>
<dbReference type="Gene3D" id="1.10.10.60">
    <property type="entry name" value="Homeodomain-like"/>
    <property type="match status" value="1"/>
</dbReference>
<comment type="caution">
    <text evidence="5">The sequence shown here is derived from an EMBL/GenBank/DDBJ whole genome shotgun (WGS) entry which is preliminary data.</text>
</comment>
<dbReference type="InterPro" id="IPR009057">
    <property type="entry name" value="Homeodomain-like_sf"/>
</dbReference>
<dbReference type="EMBL" id="PXOQ01000007">
    <property type="protein sequence ID" value="PSG90415.1"/>
    <property type="molecule type" value="Genomic_DNA"/>
</dbReference>
<dbReference type="InterPro" id="IPR018060">
    <property type="entry name" value="HTH_AraC"/>
</dbReference>
<dbReference type="InterPro" id="IPR020449">
    <property type="entry name" value="Tscrpt_reg_AraC-type_HTH"/>
</dbReference>
<keyword evidence="1" id="KW-0805">Transcription regulation</keyword>
<dbReference type="GO" id="GO:0003700">
    <property type="term" value="F:DNA-binding transcription factor activity"/>
    <property type="evidence" value="ECO:0007669"/>
    <property type="project" value="InterPro"/>
</dbReference>
<keyword evidence="3" id="KW-0804">Transcription</keyword>
<gene>
    <name evidence="5" type="ORF">C7H52_03795</name>
</gene>
<feature type="domain" description="HTH araC/xylS-type" evidence="4">
    <location>
        <begin position="31"/>
        <end position="74"/>
    </location>
</feature>
<keyword evidence="6" id="KW-1185">Reference proteome</keyword>
<organism evidence="5 6">
    <name type="scientific">Aurantibacter aestuarii</name>
    <dbReference type="NCBI Taxonomy" id="1266046"/>
    <lineage>
        <taxon>Bacteria</taxon>
        <taxon>Pseudomonadati</taxon>
        <taxon>Bacteroidota</taxon>
        <taxon>Flavobacteriia</taxon>
        <taxon>Flavobacteriales</taxon>
        <taxon>Flavobacteriaceae</taxon>
        <taxon>Aurantibacter</taxon>
    </lineage>
</organism>
<evidence type="ECO:0000259" key="4">
    <source>
        <dbReference type="PROSITE" id="PS01124"/>
    </source>
</evidence>
<name>A0A2T1NDA4_9FLAO</name>
<dbReference type="GO" id="GO:0043565">
    <property type="term" value="F:sequence-specific DNA binding"/>
    <property type="evidence" value="ECO:0007669"/>
    <property type="project" value="InterPro"/>
</dbReference>
<evidence type="ECO:0000313" key="5">
    <source>
        <dbReference type="EMBL" id="PSG90415.1"/>
    </source>
</evidence>
<proteinExistence type="predicted"/>
<evidence type="ECO:0000256" key="2">
    <source>
        <dbReference type="ARBA" id="ARBA00023125"/>
    </source>
</evidence>
<reference evidence="5 6" key="1">
    <citation type="submission" date="2018-03" db="EMBL/GenBank/DDBJ databases">
        <title>Mesoflavibacter sp. HG37 and Mesoflavibacter sp. HG96 sp.nov., two marine bacteria isolated from seawater of Western Pacific Ocean.</title>
        <authorList>
            <person name="Cheng H."/>
            <person name="Wu Y.-H."/>
            <person name="Guo L.-L."/>
            <person name="Xu X.-W."/>
        </authorList>
    </citation>
    <scope>NUCLEOTIDE SEQUENCE [LARGE SCALE GENOMIC DNA]</scope>
    <source>
        <strain evidence="5 6">KCTC 32269</strain>
    </source>
</reference>
<dbReference type="PRINTS" id="PR00032">
    <property type="entry name" value="HTHARAC"/>
</dbReference>
<keyword evidence="2" id="KW-0238">DNA-binding</keyword>